<reference evidence="1" key="2">
    <citation type="journal article" date="2015" name="Fish Shellfish Immunol.">
        <title>Early steps in the European eel (Anguilla anguilla)-Vibrio vulnificus interaction in the gills: Role of the RtxA13 toxin.</title>
        <authorList>
            <person name="Callol A."/>
            <person name="Pajuelo D."/>
            <person name="Ebbesson L."/>
            <person name="Teles M."/>
            <person name="MacKenzie S."/>
            <person name="Amaro C."/>
        </authorList>
    </citation>
    <scope>NUCLEOTIDE SEQUENCE</scope>
</reference>
<proteinExistence type="predicted"/>
<evidence type="ECO:0000313" key="1">
    <source>
        <dbReference type="EMBL" id="JAH60620.1"/>
    </source>
</evidence>
<dbReference type="EMBL" id="GBXM01047957">
    <property type="protein sequence ID" value="JAH60620.1"/>
    <property type="molecule type" value="Transcribed_RNA"/>
</dbReference>
<name>A0A0E9U625_ANGAN</name>
<organism evidence="1">
    <name type="scientific">Anguilla anguilla</name>
    <name type="common">European freshwater eel</name>
    <name type="synonym">Muraena anguilla</name>
    <dbReference type="NCBI Taxonomy" id="7936"/>
    <lineage>
        <taxon>Eukaryota</taxon>
        <taxon>Metazoa</taxon>
        <taxon>Chordata</taxon>
        <taxon>Craniata</taxon>
        <taxon>Vertebrata</taxon>
        <taxon>Euteleostomi</taxon>
        <taxon>Actinopterygii</taxon>
        <taxon>Neopterygii</taxon>
        <taxon>Teleostei</taxon>
        <taxon>Anguilliformes</taxon>
        <taxon>Anguillidae</taxon>
        <taxon>Anguilla</taxon>
    </lineage>
</organism>
<protein>
    <submittedName>
        <fullName evidence="1">Uncharacterized protein</fullName>
    </submittedName>
</protein>
<dbReference type="AlphaFoldDB" id="A0A0E9U625"/>
<accession>A0A0E9U625</accession>
<sequence length="31" mass="3492">MYDADITYKCGVVLGQGKLNLSHFQLLLTSY</sequence>
<reference evidence="1" key="1">
    <citation type="submission" date="2014-11" db="EMBL/GenBank/DDBJ databases">
        <authorList>
            <person name="Amaro Gonzalez C."/>
        </authorList>
    </citation>
    <scope>NUCLEOTIDE SEQUENCE</scope>
</reference>